<sequence length="112" mass="12288">MTVTSPQTAVVLTARRGGVSSPPPRLSAAERDRAERLRRAQLRLALVGLTGLALVLVGLPILLDAVPELIRPRLFGLPVSWLAVAVLPYPVLALLAWRQLRRAERLERADEL</sequence>
<keyword evidence="1" id="KW-1133">Transmembrane helix</keyword>
<evidence type="ECO:0000313" key="3">
    <source>
        <dbReference type="Proteomes" id="UP000321685"/>
    </source>
</evidence>
<dbReference type="RefSeq" id="WP_246114921.1">
    <property type="nucleotide sequence ID" value="NZ_BJVJ01000004.1"/>
</dbReference>
<feature type="transmembrane region" description="Helical" evidence="1">
    <location>
        <begin position="75"/>
        <end position="97"/>
    </location>
</feature>
<dbReference type="Proteomes" id="UP000321685">
    <property type="component" value="Unassembled WGS sequence"/>
</dbReference>
<keyword evidence="3" id="KW-1185">Reference proteome</keyword>
<organism evidence="2 3">
    <name type="scientific">Pseudonocardia sulfidoxydans NBRC 16205</name>
    <dbReference type="NCBI Taxonomy" id="1223511"/>
    <lineage>
        <taxon>Bacteria</taxon>
        <taxon>Bacillati</taxon>
        <taxon>Actinomycetota</taxon>
        <taxon>Actinomycetes</taxon>
        <taxon>Pseudonocardiales</taxon>
        <taxon>Pseudonocardiaceae</taxon>
        <taxon>Pseudonocardia</taxon>
    </lineage>
</organism>
<protein>
    <recommendedName>
        <fullName evidence="4">DUF485 domain-containing protein</fullName>
    </recommendedName>
</protein>
<comment type="caution">
    <text evidence="2">The sequence shown here is derived from an EMBL/GenBank/DDBJ whole genome shotgun (WGS) entry which is preliminary data.</text>
</comment>
<dbReference type="EMBL" id="BJVJ01000004">
    <property type="protein sequence ID" value="GEL21832.1"/>
    <property type="molecule type" value="Genomic_DNA"/>
</dbReference>
<evidence type="ECO:0000256" key="1">
    <source>
        <dbReference type="SAM" id="Phobius"/>
    </source>
</evidence>
<keyword evidence="1" id="KW-0472">Membrane</keyword>
<evidence type="ECO:0000313" key="2">
    <source>
        <dbReference type="EMBL" id="GEL21832.1"/>
    </source>
</evidence>
<reference evidence="2 3" key="1">
    <citation type="submission" date="2019-07" db="EMBL/GenBank/DDBJ databases">
        <title>Whole genome shotgun sequence of Pseudonocardia sulfidoxydans NBRC 16205.</title>
        <authorList>
            <person name="Hosoyama A."/>
            <person name="Uohara A."/>
            <person name="Ohji S."/>
            <person name="Ichikawa N."/>
        </authorList>
    </citation>
    <scope>NUCLEOTIDE SEQUENCE [LARGE SCALE GENOMIC DNA]</scope>
    <source>
        <strain evidence="2 3">NBRC 16205</strain>
    </source>
</reference>
<evidence type="ECO:0008006" key="4">
    <source>
        <dbReference type="Google" id="ProtNLM"/>
    </source>
</evidence>
<proteinExistence type="predicted"/>
<accession>A0A511DAK2</accession>
<feature type="transmembrane region" description="Helical" evidence="1">
    <location>
        <begin position="42"/>
        <end position="63"/>
    </location>
</feature>
<dbReference type="AlphaFoldDB" id="A0A511DAK2"/>
<gene>
    <name evidence="2" type="ORF">PSU4_07860</name>
</gene>
<name>A0A511DAK2_9PSEU</name>
<keyword evidence="1" id="KW-0812">Transmembrane</keyword>